<dbReference type="InParanoid" id="A0A671Z2X3"/>
<dbReference type="GeneTree" id="ENSGT00990000204044"/>
<dbReference type="OMA" id="MEMVCRN"/>
<reference evidence="1" key="3">
    <citation type="submission" date="2025-09" db="UniProtKB">
        <authorList>
            <consortium name="Ensembl"/>
        </authorList>
    </citation>
    <scope>IDENTIFICATION</scope>
</reference>
<organism evidence="1 2">
    <name type="scientific">Sparus aurata</name>
    <name type="common">Gilthead sea bream</name>
    <dbReference type="NCBI Taxonomy" id="8175"/>
    <lineage>
        <taxon>Eukaryota</taxon>
        <taxon>Metazoa</taxon>
        <taxon>Chordata</taxon>
        <taxon>Craniata</taxon>
        <taxon>Vertebrata</taxon>
        <taxon>Euteleostomi</taxon>
        <taxon>Actinopterygii</taxon>
        <taxon>Neopterygii</taxon>
        <taxon>Teleostei</taxon>
        <taxon>Neoteleostei</taxon>
        <taxon>Acanthomorphata</taxon>
        <taxon>Eupercaria</taxon>
        <taxon>Spariformes</taxon>
        <taxon>Sparidae</taxon>
        <taxon>Sparus</taxon>
    </lineage>
</organism>
<proteinExistence type="predicted"/>
<dbReference type="Ensembl" id="ENSSAUT00010072553.1">
    <property type="protein sequence ID" value="ENSSAUP00010069327.1"/>
    <property type="gene ID" value="ENSSAUG00010027464.1"/>
</dbReference>
<reference evidence="1" key="1">
    <citation type="submission" date="2021-04" db="EMBL/GenBank/DDBJ databases">
        <authorList>
            <consortium name="Wellcome Sanger Institute Data Sharing"/>
        </authorList>
    </citation>
    <scope>NUCLEOTIDE SEQUENCE [LARGE SCALE GENOMIC DNA]</scope>
</reference>
<keyword evidence="2" id="KW-1185">Reference proteome</keyword>
<sequence>GSRMWTGPGPQWASGGDTVAVRLGSEASGRLRAILLKPCTERDMQEKSVEEFLTLPTAIRPDSVRFQKDFQNCMSRFWVMRSNSAPRNSGSMTYFPDVRRERAGRRVGENCKKKKTGLNV</sequence>
<name>A0A671Z2X3_SPAAU</name>
<accession>A0A671Z2X3</accession>
<evidence type="ECO:0000313" key="1">
    <source>
        <dbReference type="Ensembl" id="ENSSAUP00010069327.1"/>
    </source>
</evidence>
<protein>
    <submittedName>
        <fullName evidence="1">Uncharacterized protein</fullName>
    </submittedName>
</protein>
<dbReference type="Proteomes" id="UP000472265">
    <property type="component" value="Chromosome 3"/>
</dbReference>
<reference evidence="1" key="2">
    <citation type="submission" date="2025-08" db="UniProtKB">
        <authorList>
            <consortium name="Ensembl"/>
        </authorList>
    </citation>
    <scope>IDENTIFICATION</scope>
</reference>
<dbReference type="AlphaFoldDB" id="A0A671Z2X3"/>
<evidence type="ECO:0000313" key="2">
    <source>
        <dbReference type="Proteomes" id="UP000472265"/>
    </source>
</evidence>